<organism evidence="1">
    <name type="scientific">freshwater metagenome</name>
    <dbReference type="NCBI Taxonomy" id="449393"/>
    <lineage>
        <taxon>unclassified sequences</taxon>
        <taxon>metagenomes</taxon>
        <taxon>ecological metagenomes</taxon>
    </lineage>
</organism>
<dbReference type="AlphaFoldDB" id="A0A6J7RMT2"/>
<evidence type="ECO:0000313" key="1">
    <source>
        <dbReference type="EMBL" id="CAB5030066.1"/>
    </source>
</evidence>
<accession>A0A6J7RMT2</accession>
<reference evidence="1" key="1">
    <citation type="submission" date="2020-05" db="EMBL/GenBank/DDBJ databases">
        <authorList>
            <person name="Chiriac C."/>
            <person name="Salcher M."/>
            <person name="Ghai R."/>
            <person name="Kavagutti S V."/>
        </authorList>
    </citation>
    <scope>NUCLEOTIDE SEQUENCE</scope>
</reference>
<name>A0A6J7RMT2_9ZZZZ</name>
<dbReference type="EMBL" id="CAFBPJ010000235">
    <property type="protein sequence ID" value="CAB5030066.1"/>
    <property type="molecule type" value="Genomic_DNA"/>
</dbReference>
<protein>
    <submittedName>
        <fullName evidence="1">Unannotated protein</fullName>
    </submittedName>
</protein>
<sequence length="51" mass="5568">MTAEDRQDAEVEERACNTNNLTFVELARPSGPAKLVIFIAPEHAGHEDGNC</sequence>
<gene>
    <name evidence="1" type="ORF">UFOPK4092_01529</name>
</gene>
<proteinExistence type="predicted"/>